<feature type="domain" description="DUF58" evidence="1">
    <location>
        <begin position="78"/>
        <end position="303"/>
    </location>
</feature>
<evidence type="ECO:0000259" key="1">
    <source>
        <dbReference type="Pfam" id="PF01882"/>
    </source>
</evidence>
<proteinExistence type="predicted"/>
<dbReference type="Pfam" id="PF01882">
    <property type="entry name" value="DUF58"/>
    <property type="match status" value="1"/>
</dbReference>
<accession>A0A1J5QMQ8</accession>
<dbReference type="InterPro" id="IPR002881">
    <property type="entry name" value="DUF58"/>
</dbReference>
<sequence length="336" mass="36505">MPESRLAGTMHAVAQAWRRIQGAGRAERHSLLADAEWEDISAALAQARQIPGQFAAARQRNAGAGQSPLRGRGLDYAQSRAYQPGDDTRAMHWSLLARTGRPYVREYEEEHASPWHALVDVHGSMLFGTRTRTKATQAARTATLAAGLQAALSPQSCLSLSLWSRAGMQARDFGCGLSAVRNVAHWLGQQSHSPPELPAADAEESLLALRGWARRLALHRPAPTRIVICSDFAWLDEVARSALWPLAAKAQMLCLRVLDPVEVDLPDLGTSAFVDAKTASEGGLQAGVQVRQSFARRARQREARALAELRGLQARVAQVLTPEPAASLCARLLELL</sequence>
<dbReference type="AlphaFoldDB" id="A0A1J5QMQ8"/>
<comment type="caution">
    <text evidence="2">The sequence shown here is derived from an EMBL/GenBank/DDBJ whole genome shotgun (WGS) entry which is preliminary data.</text>
</comment>
<dbReference type="EMBL" id="MLJW01000589">
    <property type="protein sequence ID" value="OIQ84822.1"/>
    <property type="molecule type" value="Genomic_DNA"/>
</dbReference>
<name>A0A1J5QMQ8_9ZZZZ</name>
<gene>
    <name evidence="2" type="ORF">GALL_333570</name>
</gene>
<dbReference type="PANTHER" id="PTHR33608">
    <property type="entry name" value="BLL2464 PROTEIN"/>
    <property type="match status" value="1"/>
</dbReference>
<reference evidence="2" key="1">
    <citation type="submission" date="2016-10" db="EMBL/GenBank/DDBJ databases">
        <title>Sequence of Gallionella enrichment culture.</title>
        <authorList>
            <person name="Poehlein A."/>
            <person name="Muehling M."/>
            <person name="Daniel R."/>
        </authorList>
    </citation>
    <scope>NUCLEOTIDE SEQUENCE</scope>
</reference>
<evidence type="ECO:0000313" key="2">
    <source>
        <dbReference type="EMBL" id="OIQ84822.1"/>
    </source>
</evidence>
<organism evidence="2">
    <name type="scientific">mine drainage metagenome</name>
    <dbReference type="NCBI Taxonomy" id="410659"/>
    <lineage>
        <taxon>unclassified sequences</taxon>
        <taxon>metagenomes</taxon>
        <taxon>ecological metagenomes</taxon>
    </lineage>
</organism>
<dbReference type="PANTHER" id="PTHR33608:SF12">
    <property type="entry name" value="DUF58 DOMAIN-CONTAINING PROTEIN"/>
    <property type="match status" value="1"/>
</dbReference>
<protein>
    <recommendedName>
        <fullName evidence="1">DUF58 domain-containing protein</fullName>
    </recommendedName>
</protein>